<evidence type="ECO:0000313" key="1">
    <source>
        <dbReference type="EMBL" id="QPB85692.1"/>
    </source>
</evidence>
<dbReference type="AlphaFoldDB" id="A0A5S3UW14"/>
<reference evidence="1 2" key="1">
    <citation type="submission" date="2019-10" db="EMBL/GenBank/DDBJ databases">
        <title>Pseudoalteromonas rubra S4059.</title>
        <authorList>
            <person name="Paulsen S."/>
            <person name="Wang X."/>
        </authorList>
    </citation>
    <scope>NUCLEOTIDE SEQUENCE [LARGE SCALE GENOMIC DNA]</scope>
    <source>
        <strain evidence="1 2">S4059</strain>
    </source>
</reference>
<organism evidence="1 2">
    <name type="scientific">Pseudoalteromonas rubra</name>
    <dbReference type="NCBI Taxonomy" id="43658"/>
    <lineage>
        <taxon>Bacteria</taxon>
        <taxon>Pseudomonadati</taxon>
        <taxon>Pseudomonadota</taxon>
        <taxon>Gammaproteobacteria</taxon>
        <taxon>Alteromonadales</taxon>
        <taxon>Pseudoalteromonadaceae</taxon>
        <taxon>Pseudoalteromonas</taxon>
    </lineage>
</organism>
<accession>A0A5S3UW14</accession>
<dbReference type="Proteomes" id="UP000305729">
    <property type="component" value="Chromosome 2"/>
</dbReference>
<dbReference type="InterPro" id="IPR011050">
    <property type="entry name" value="Pectin_lyase_fold/virulence"/>
</dbReference>
<sequence>MSSALASKSVYAAGYAYNANAGFSVSSFQNASSDFLVISGTQKLERLEFSQFSQAGKPLTIRVAENSPLETLVITAPHMKLNSKISVVGKMIDVVFATNSTSLTCQSCSFDNMGRVTLLNGAFSGTNLNSGSTGKVDINNLFAPGVQSLEIIAKSIVTAGVIDTNLRAERHPRGGFSISPEGNYIIGAGGINLYSGEFSIKYSNLDILTAKTTTSSYVPGGTFKAASIGIVAAGPVSISSQTELNTLSDALATSTRLNDFYAPNEGIFIQVAQSNSGNVFLSGKLYSDNIVTVKNRNTVSVQSSSHVMASTFKVLTEGTFYNYGRVDSGAIELKGARVINSGRLVGQRIEIDSDGDVYNSFGGVMQAGTIKATVTNGIFTNGSRTTRSYTPSPLALKTPTLDVTSAKHGLYQNATFSGSNRSNLSASIHANSLSISAKAIENINPYSLKKGSGESWDSGIKVSTIQANQVRMSAEHALELKAKYYIRNSSAIMALNQAGNFDVNTPKFYNERYRLEATTFLVSQMSYDATDNATYKEVQVGTESKITAYSPPGRIISYGKLKVSDGNNTDSNEQLVNAFSYFEVFGQSHFHQLELKSVGLELSRDIATAAVTNMRLCMLGVRCKTDTITTYAEAETLLSLQGNVYGLNEQMLSETDYTQENINVQDQIRREAIDKYKAQFIWDKSSTHYSRVTSIKAEGDWLSGTYKVCNGTKYIFYVGVEVPACVNSSFGTRISKLVEEEIKDNYVGTTGKTHAQIKQASINYVDTLPKDNPTAIETMDSKSYQSYAFSADYKTITIVYIEYGKTWTPGSGQGYIKYNRRLSKELPFSDLIKHL</sequence>
<evidence type="ECO:0000313" key="2">
    <source>
        <dbReference type="Proteomes" id="UP000305729"/>
    </source>
</evidence>
<evidence type="ECO:0008006" key="3">
    <source>
        <dbReference type="Google" id="ProtNLM"/>
    </source>
</evidence>
<dbReference type="InterPro" id="IPR012334">
    <property type="entry name" value="Pectin_lyas_fold"/>
</dbReference>
<dbReference type="EMBL" id="CP045430">
    <property type="protein sequence ID" value="QPB85692.1"/>
    <property type="molecule type" value="Genomic_DNA"/>
</dbReference>
<proteinExistence type="predicted"/>
<dbReference type="SUPFAM" id="SSF51126">
    <property type="entry name" value="Pectin lyase-like"/>
    <property type="match status" value="1"/>
</dbReference>
<protein>
    <recommendedName>
        <fullName evidence="3">Filamentous haemagglutinin FhaB/tRNA nuclease CdiA-like TPS domain-containing protein</fullName>
    </recommendedName>
</protein>
<gene>
    <name evidence="1" type="ORF">CWC22_022045</name>
</gene>
<dbReference type="RefSeq" id="WP_138538381.1">
    <property type="nucleotide sequence ID" value="NZ_CP045430.1"/>
</dbReference>
<dbReference type="Gene3D" id="2.160.20.10">
    <property type="entry name" value="Single-stranded right-handed beta-helix, Pectin lyase-like"/>
    <property type="match status" value="1"/>
</dbReference>
<name>A0A5S3UW14_9GAMM</name>